<dbReference type="EMBL" id="UXAT02000018">
    <property type="protein sequence ID" value="VUX46621.1"/>
    <property type="molecule type" value="Genomic_DNA"/>
</dbReference>
<dbReference type="Pfam" id="PF13590">
    <property type="entry name" value="DUF4136"/>
    <property type="match status" value="1"/>
</dbReference>
<comment type="caution">
    <text evidence="2">The sequence shown here is derived from an EMBL/GenBank/DDBJ whole genome shotgun (WGS) entry which is preliminary data.</text>
</comment>
<feature type="domain" description="DUF4136" evidence="1">
    <location>
        <begin position="46"/>
        <end position="203"/>
    </location>
</feature>
<evidence type="ECO:0000259" key="1">
    <source>
        <dbReference type="Pfam" id="PF13590"/>
    </source>
</evidence>
<accession>A0A564WE91</accession>
<evidence type="ECO:0000313" key="2">
    <source>
        <dbReference type="EMBL" id="VUX46621.1"/>
    </source>
</evidence>
<dbReference type="PROSITE" id="PS51257">
    <property type="entry name" value="PROKAR_LIPOPROTEIN"/>
    <property type="match status" value="1"/>
</dbReference>
<name>A0A564WE91_9PROT</name>
<dbReference type="InterPro" id="IPR025411">
    <property type="entry name" value="DUF4136"/>
</dbReference>
<sequence>MRLLWRFAVSVCFTGLIAGCQSSKPISSQEAAIAEQITQQVNTPKAAAVAASRYRTYRWMTSDEMVRYRLGYDPTMAPATRSAVEQAVDDDLADKGFQRGEAADFLAAFSNVYIDRNRAAAGPGFLGAELQLSDSPKGTQVEAYSGMEVYKTPEESFTIVFLDAQTRQLLWRGTGTEKFATEAGQQSNAAIEAAVYQALNDMPVPLAP</sequence>
<protein>
    <recommendedName>
        <fullName evidence="1">DUF4136 domain-containing protein</fullName>
    </recommendedName>
</protein>
<keyword evidence="3" id="KW-1185">Reference proteome</keyword>
<proteinExistence type="predicted"/>
<dbReference type="AlphaFoldDB" id="A0A564WE91"/>
<organism evidence="2 3">
    <name type="scientific">Candidatus Defluviicoccus seviourii</name>
    <dbReference type="NCBI Taxonomy" id="2565273"/>
    <lineage>
        <taxon>Bacteria</taxon>
        <taxon>Pseudomonadati</taxon>
        <taxon>Pseudomonadota</taxon>
        <taxon>Alphaproteobacteria</taxon>
        <taxon>Rhodospirillales</taxon>
        <taxon>Rhodospirillaceae</taxon>
        <taxon>Defluviicoccus</taxon>
    </lineage>
</organism>
<gene>
    <name evidence="2" type="ORF">DF3PA_250028</name>
</gene>
<dbReference type="Proteomes" id="UP000326641">
    <property type="component" value="Unassembled WGS sequence"/>
</dbReference>
<evidence type="ECO:0000313" key="3">
    <source>
        <dbReference type="Proteomes" id="UP000326641"/>
    </source>
</evidence>
<reference evidence="2" key="1">
    <citation type="submission" date="2018-11" db="EMBL/GenBank/DDBJ databases">
        <authorList>
            <person name="Onetto C."/>
        </authorList>
    </citation>
    <scope>NUCLEOTIDE SEQUENCE [LARGE SCALE GENOMIC DNA]</scope>
</reference>
<dbReference type="Gene3D" id="3.30.160.670">
    <property type="match status" value="1"/>
</dbReference>